<evidence type="ECO:0000259" key="3">
    <source>
        <dbReference type="PROSITE" id="PS50977"/>
    </source>
</evidence>
<dbReference type="SUPFAM" id="SSF46689">
    <property type="entry name" value="Homeodomain-like"/>
    <property type="match status" value="1"/>
</dbReference>
<dbReference type="RefSeq" id="WP_188774944.1">
    <property type="nucleotide sequence ID" value="NZ_BMMB01000003.1"/>
</dbReference>
<dbReference type="PANTHER" id="PTHR43479">
    <property type="entry name" value="ACREF/ENVCD OPERON REPRESSOR-RELATED"/>
    <property type="match status" value="1"/>
</dbReference>
<name>A0ABU1ITB2_9BACL</name>
<reference evidence="4 5" key="1">
    <citation type="submission" date="2023-07" db="EMBL/GenBank/DDBJ databases">
        <title>Genomic Encyclopedia of Type Strains, Phase IV (KMG-IV): sequencing the most valuable type-strain genomes for metagenomic binning, comparative biology and taxonomic classification.</title>
        <authorList>
            <person name="Goeker M."/>
        </authorList>
    </citation>
    <scope>NUCLEOTIDE SEQUENCE [LARGE SCALE GENOMIC DNA]</scope>
    <source>
        <strain evidence="4 5">DSM 22170</strain>
    </source>
</reference>
<dbReference type="Pfam" id="PF00440">
    <property type="entry name" value="TetR_N"/>
    <property type="match status" value="1"/>
</dbReference>
<evidence type="ECO:0000256" key="1">
    <source>
        <dbReference type="ARBA" id="ARBA00023125"/>
    </source>
</evidence>
<dbReference type="PRINTS" id="PR00455">
    <property type="entry name" value="HTHTETR"/>
</dbReference>
<dbReference type="InterPro" id="IPR001647">
    <property type="entry name" value="HTH_TetR"/>
</dbReference>
<feature type="domain" description="HTH tetR-type" evidence="3">
    <location>
        <begin position="3"/>
        <end position="63"/>
    </location>
</feature>
<gene>
    <name evidence="4" type="ORF">JOC58_000377</name>
</gene>
<feature type="DNA-binding region" description="H-T-H motif" evidence="2">
    <location>
        <begin position="26"/>
        <end position="45"/>
    </location>
</feature>
<dbReference type="PANTHER" id="PTHR43479:SF22">
    <property type="entry name" value="TRANSCRIPTIONAL REGULATOR, TETR FAMILY"/>
    <property type="match status" value="1"/>
</dbReference>
<dbReference type="EMBL" id="JAVDQH010000001">
    <property type="protein sequence ID" value="MDR6242493.1"/>
    <property type="molecule type" value="Genomic_DNA"/>
</dbReference>
<dbReference type="InterPro" id="IPR050624">
    <property type="entry name" value="HTH-type_Tx_Regulator"/>
</dbReference>
<dbReference type="Proteomes" id="UP001185028">
    <property type="component" value="Unassembled WGS sequence"/>
</dbReference>
<sequence length="305" mass="35596">MGDDRKKAVLKAGGQLFAEKGYFATTVQDIAEQCNMSKASIYKMFESKEDILLQIIRTLHEEIVGSTSSLHFDDDVSLRDQLMHKISVQLQSFVVKHDFFVNLNQNMPMELGSQIRQVMLDFKRMMLNWQKEELLLAYGTRIEPIVWDLSVCMQAISREMIVLTRLDRKLPITEKHIDRVAELIVDAIEGMIEKRLGRTPVINEEAAERMKLYEPDSSRRYFGESEWRKSVRELLQAIRKHSPEVVQSDLVAAVERLDAERRKKVPQTFMMDALISYLKQREELQAEVAYLQHVYFANWEDEKHG</sequence>
<dbReference type="PROSITE" id="PS50977">
    <property type="entry name" value="HTH_TETR_2"/>
    <property type="match status" value="1"/>
</dbReference>
<evidence type="ECO:0000256" key="2">
    <source>
        <dbReference type="PROSITE-ProRule" id="PRU00335"/>
    </source>
</evidence>
<keyword evidence="5" id="KW-1185">Reference proteome</keyword>
<evidence type="ECO:0000313" key="5">
    <source>
        <dbReference type="Proteomes" id="UP001185028"/>
    </source>
</evidence>
<accession>A0ABU1ITB2</accession>
<evidence type="ECO:0000313" key="4">
    <source>
        <dbReference type="EMBL" id="MDR6242493.1"/>
    </source>
</evidence>
<dbReference type="InterPro" id="IPR009057">
    <property type="entry name" value="Homeodomain-like_sf"/>
</dbReference>
<dbReference type="Gene3D" id="1.10.357.10">
    <property type="entry name" value="Tetracycline Repressor, domain 2"/>
    <property type="match status" value="1"/>
</dbReference>
<protein>
    <submittedName>
        <fullName evidence="4">AcrR family transcriptional regulator</fullName>
    </submittedName>
</protein>
<organism evidence="4 5">
    <name type="scientific">Paenibacillus hunanensis</name>
    <dbReference type="NCBI Taxonomy" id="539262"/>
    <lineage>
        <taxon>Bacteria</taxon>
        <taxon>Bacillati</taxon>
        <taxon>Bacillota</taxon>
        <taxon>Bacilli</taxon>
        <taxon>Bacillales</taxon>
        <taxon>Paenibacillaceae</taxon>
        <taxon>Paenibacillus</taxon>
    </lineage>
</organism>
<keyword evidence="1 2" id="KW-0238">DNA-binding</keyword>
<proteinExistence type="predicted"/>
<comment type="caution">
    <text evidence="4">The sequence shown here is derived from an EMBL/GenBank/DDBJ whole genome shotgun (WGS) entry which is preliminary data.</text>
</comment>